<evidence type="ECO:0000259" key="2">
    <source>
        <dbReference type="PROSITE" id="PS50222"/>
    </source>
</evidence>
<organism evidence="3 4">
    <name type="scientific">Penaeus vannamei</name>
    <name type="common">Whiteleg shrimp</name>
    <name type="synonym">Litopenaeus vannamei</name>
    <dbReference type="NCBI Taxonomy" id="6689"/>
    <lineage>
        <taxon>Eukaryota</taxon>
        <taxon>Metazoa</taxon>
        <taxon>Ecdysozoa</taxon>
        <taxon>Arthropoda</taxon>
        <taxon>Crustacea</taxon>
        <taxon>Multicrustacea</taxon>
        <taxon>Malacostraca</taxon>
        <taxon>Eumalacostraca</taxon>
        <taxon>Eucarida</taxon>
        <taxon>Decapoda</taxon>
        <taxon>Dendrobranchiata</taxon>
        <taxon>Penaeoidea</taxon>
        <taxon>Penaeidae</taxon>
        <taxon>Penaeus</taxon>
    </lineage>
</organism>
<dbReference type="InterPro" id="IPR002048">
    <property type="entry name" value="EF_hand_dom"/>
</dbReference>
<evidence type="ECO:0000313" key="3">
    <source>
        <dbReference type="EMBL" id="ROT69594.1"/>
    </source>
</evidence>
<reference evidence="3 4" key="2">
    <citation type="submission" date="2019-01" db="EMBL/GenBank/DDBJ databases">
        <title>The decoding of complex shrimp genome reveals the adaptation for benthos swimmer, frequently molting mechanism and breeding impact on genome.</title>
        <authorList>
            <person name="Sun Y."/>
            <person name="Gao Y."/>
            <person name="Yu Y."/>
        </authorList>
    </citation>
    <scope>NUCLEOTIDE SEQUENCE [LARGE SCALE GENOMIC DNA]</scope>
    <source>
        <tissue evidence="3">Muscle</tissue>
    </source>
</reference>
<dbReference type="GO" id="GO:0005509">
    <property type="term" value="F:calcium ion binding"/>
    <property type="evidence" value="ECO:0007669"/>
    <property type="project" value="InterPro"/>
</dbReference>
<dbReference type="InterPro" id="IPR011992">
    <property type="entry name" value="EF-hand-dom_pair"/>
</dbReference>
<accession>A0A3R7SPI4</accession>
<dbReference type="SMR" id="A0A3R7SPI4"/>
<evidence type="ECO:0000256" key="1">
    <source>
        <dbReference type="ARBA" id="ARBA00022837"/>
    </source>
</evidence>
<comment type="caution">
    <text evidence="3">The sequence shown here is derived from an EMBL/GenBank/DDBJ whole genome shotgun (WGS) entry which is preliminary data.</text>
</comment>
<dbReference type="SMART" id="SM00054">
    <property type="entry name" value="EFh"/>
    <property type="match status" value="2"/>
</dbReference>
<feature type="domain" description="EF-hand" evidence="2">
    <location>
        <begin position="42"/>
        <end position="77"/>
    </location>
</feature>
<dbReference type="CDD" id="cd00051">
    <property type="entry name" value="EFh"/>
    <property type="match status" value="1"/>
</dbReference>
<evidence type="ECO:0000313" key="4">
    <source>
        <dbReference type="Proteomes" id="UP000283509"/>
    </source>
</evidence>
<dbReference type="EMBL" id="QCYY01002546">
    <property type="protein sequence ID" value="ROT69594.1"/>
    <property type="molecule type" value="Genomic_DNA"/>
</dbReference>
<keyword evidence="1" id="KW-0106">Calcium</keyword>
<feature type="domain" description="EF-hand" evidence="2">
    <location>
        <begin position="1"/>
        <end position="25"/>
    </location>
</feature>
<dbReference type="SUPFAM" id="SSF47473">
    <property type="entry name" value="EF-hand"/>
    <property type="match status" value="1"/>
</dbReference>
<sequence length="283" mass="31372">MYDIDNNGFLDKNDFECLAVRNTLIEGRGEFSADAYANNQKIMRNLWNEIAELADFNKDGEVTVDEFKQAVQKHCQGKKYGDFPGAFKVFIANQFKAIDVNGDGKVGLDEYRLDCITRSAFAEVKEIDDAYNKLTTEDDRKAGGLTLERYQDLYAQFISNPDESCSACYLFGPLKVVQLRRCGRKPRACAPRGGPSACPTHPTVPSSSPHFYTHLPLKLSRNAGNNTACRSRPGPLPSLASSLEWGRAASPLASPSVEGLQPVQHREWSTTDAINSLLLSNKR</sequence>
<name>A0A3R7SPI4_PENVA</name>
<dbReference type="InterPro" id="IPR018247">
    <property type="entry name" value="EF_Hand_1_Ca_BS"/>
</dbReference>
<dbReference type="Gene3D" id="1.10.238.10">
    <property type="entry name" value="EF-hand"/>
    <property type="match status" value="1"/>
</dbReference>
<dbReference type="PROSITE" id="PS50222">
    <property type="entry name" value="EF_HAND_2"/>
    <property type="match status" value="2"/>
</dbReference>
<reference evidence="3 4" key="1">
    <citation type="submission" date="2018-04" db="EMBL/GenBank/DDBJ databases">
        <authorList>
            <person name="Zhang X."/>
            <person name="Yuan J."/>
            <person name="Li F."/>
            <person name="Xiang J."/>
        </authorList>
    </citation>
    <scope>NUCLEOTIDE SEQUENCE [LARGE SCALE GENOMIC DNA]</scope>
    <source>
        <tissue evidence="3">Muscle</tissue>
    </source>
</reference>
<dbReference type="Proteomes" id="UP000283509">
    <property type="component" value="Unassembled WGS sequence"/>
</dbReference>
<keyword evidence="4" id="KW-1185">Reference proteome</keyword>
<dbReference type="Pfam" id="PF13202">
    <property type="entry name" value="EF-hand_5"/>
    <property type="match status" value="2"/>
</dbReference>
<protein>
    <submittedName>
        <fullName evidence="3">Sarcoplasmic calcium-binding protein</fullName>
    </submittedName>
</protein>
<dbReference type="AlphaFoldDB" id="A0A3R7SPI4"/>
<dbReference type="OrthoDB" id="10038259at2759"/>
<gene>
    <name evidence="3" type="ORF">C7M84_012182</name>
</gene>
<proteinExistence type="predicted"/>
<dbReference type="PROSITE" id="PS00018">
    <property type="entry name" value="EF_HAND_1"/>
    <property type="match status" value="3"/>
</dbReference>